<feature type="transmembrane region" description="Helical" evidence="1">
    <location>
        <begin position="190"/>
        <end position="212"/>
    </location>
</feature>
<keyword evidence="1" id="KW-1133">Transmembrane helix</keyword>
<feature type="transmembrane region" description="Helical" evidence="1">
    <location>
        <begin position="93"/>
        <end position="116"/>
    </location>
</feature>
<dbReference type="AlphaFoldDB" id="A0A4P7D3W1"/>
<protein>
    <submittedName>
        <fullName evidence="2">Uncharacterized protein</fullName>
    </submittedName>
</protein>
<feature type="transmembrane region" description="Helical" evidence="1">
    <location>
        <begin position="46"/>
        <end position="64"/>
    </location>
</feature>
<keyword evidence="1" id="KW-0472">Membrane</keyword>
<accession>A0A4P7D3W1</accession>
<name>A0A4P7D3W1_9BURK</name>
<dbReference type="RefSeq" id="WP_134758845.1">
    <property type="nucleotide sequence ID" value="NZ_CP038151.1"/>
</dbReference>
<dbReference type="OrthoDB" id="9087547at2"/>
<organism evidence="2 3">
    <name type="scientific">Paraburkholderia pallida</name>
    <dbReference type="NCBI Taxonomy" id="2547399"/>
    <lineage>
        <taxon>Bacteria</taxon>
        <taxon>Pseudomonadati</taxon>
        <taxon>Pseudomonadota</taxon>
        <taxon>Betaproteobacteria</taxon>
        <taxon>Burkholderiales</taxon>
        <taxon>Burkholderiaceae</taxon>
        <taxon>Paraburkholderia</taxon>
    </lineage>
</organism>
<gene>
    <name evidence="2" type="ORF">E1956_40155</name>
</gene>
<keyword evidence="1" id="KW-0812">Transmembrane</keyword>
<evidence type="ECO:0000313" key="2">
    <source>
        <dbReference type="EMBL" id="QBR03349.1"/>
    </source>
</evidence>
<proteinExistence type="predicted"/>
<evidence type="ECO:0000256" key="1">
    <source>
        <dbReference type="SAM" id="Phobius"/>
    </source>
</evidence>
<evidence type="ECO:0000313" key="3">
    <source>
        <dbReference type="Proteomes" id="UP000295727"/>
    </source>
</evidence>
<sequence>MTASNASQLTSPSDYIAHHLQNFSTPHEPMTVTGQHAGFFPWNFEALILAAVLFAVLVLCAALTDRRALFRLDRGMSFGRRLYVWWSCAWRQWLANTLLFIAGLFAFHFLMAQAGLPLAHWTAELSRPRPAGVSSTWLVALDVLSGVVANLLPVIVALVLYALLSLPLAGYMVRGGLVAHAMPAPARLGLWHATLLGWTTYVWSIPGSLAIADVAAPLPHHVSTVCRALLVVLWSMYIVLPRQLRRMTRLATPGIRS</sequence>
<dbReference type="KEGG" id="ppai:E1956_40155"/>
<feature type="transmembrane region" description="Helical" evidence="1">
    <location>
        <begin position="136"/>
        <end position="169"/>
    </location>
</feature>
<dbReference type="EMBL" id="CP038151">
    <property type="protein sequence ID" value="QBR03349.1"/>
    <property type="molecule type" value="Genomic_DNA"/>
</dbReference>
<keyword evidence="3" id="KW-1185">Reference proteome</keyword>
<feature type="transmembrane region" description="Helical" evidence="1">
    <location>
        <begin position="218"/>
        <end position="240"/>
    </location>
</feature>
<reference evidence="2 3" key="1">
    <citation type="submission" date="2019-03" db="EMBL/GenBank/DDBJ databases">
        <title>Paraburkholderia sp. 7MH5, isolated from subtropical forest soil.</title>
        <authorList>
            <person name="Gao Z.-H."/>
            <person name="Qiu L.-H."/>
        </authorList>
    </citation>
    <scope>NUCLEOTIDE SEQUENCE [LARGE SCALE GENOMIC DNA]</scope>
    <source>
        <strain evidence="2 3">7MH5</strain>
    </source>
</reference>
<dbReference type="Proteomes" id="UP000295727">
    <property type="component" value="Chromosome 4"/>
</dbReference>